<dbReference type="EMBL" id="AZGI01000047">
    <property type="protein sequence ID" value="KRM38497.1"/>
    <property type="molecule type" value="Genomic_DNA"/>
</dbReference>
<evidence type="ECO:0000313" key="2">
    <source>
        <dbReference type="EMBL" id="KRM38497.1"/>
    </source>
</evidence>
<dbReference type="OrthoDB" id="9803892at2"/>
<dbReference type="InterPro" id="IPR016040">
    <property type="entry name" value="NAD(P)-bd_dom"/>
</dbReference>
<dbReference type="Pfam" id="PF13460">
    <property type="entry name" value="NAD_binding_10"/>
    <property type="match status" value="1"/>
</dbReference>
<accession>A0A0R1Y8H2</accession>
<dbReference type="PATRIC" id="fig|1423754.3.peg.1305"/>
<reference evidence="2 3" key="1">
    <citation type="journal article" date="2015" name="Genome Announc.">
        <title>Expanding the biotechnology potential of lactobacilli through comparative genomics of 213 strains and associated genera.</title>
        <authorList>
            <person name="Sun Z."/>
            <person name="Harris H.M."/>
            <person name="McCann A."/>
            <person name="Guo C."/>
            <person name="Argimon S."/>
            <person name="Zhang W."/>
            <person name="Yang X."/>
            <person name="Jeffery I.B."/>
            <person name="Cooney J.C."/>
            <person name="Kagawa T.F."/>
            <person name="Liu W."/>
            <person name="Song Y."/>
            <person name="Salvetti E."/>
            <person name="Wrobel A."/>
            <person name="Rasinkangas P."/>
            <person name="Parkhill J."/>
            <person name="Rea M.C."/>
            <person name="O'Sullivan O."/>
            <person name="Ritari J."/>
            <person name="Douillard F.P."/>
            <person name="Paul Ross R."/>
            <person name="Yang R."/>
            <person name="Briner A.E."/>
            <person name="Felis G.E."/>
            <person name="de Vos W.M."/>
            <person name="Barrangou R."/>
            <person name="Klaenhammer T.R."/>
            <person name="Caufield P.W."/>
            <person name="Cui Y."/>
            <person name="Zhang H."/>
            <person name="O'Toole P.W."/>
        </authorList>
    </citation>
    <scope>NUCLEOTIDE SEQUENCE [LARGE SCALE GENOMIC DNA]</scope>
    <source>
        <strain evidence="2 3">DSM 5661</strain>
    </source>
</reference>
<dbReference type="eggNOG" id="COG0702">
    <property type="taxonomic scope" value="Bacteria"/>
</dbReference>
<dbReference type="PANTHER" id="PTHR15020">
    <property type="entry name" value="FLAVIN REDUCTASE-RELATED"/>
    <property type="match status" value="1"/>
</dbReference>
<proteinExistence type="predicted"/>
<dbReference type="Proteomes" id="UP000051223">
    <property type="component" value="Unassembled WGS sequence"/>
</dbReference>
<keyword evidence="3" id="KW-1185">Reference proteome</keyword>
<dbReference type="PANTHER" id="PTHR15020:SF50">
    <property type="entry name" value="UPF0659 PROTEIN YMR090W"/>
    <property type="match status" value="1"/>
</dbReference>
<evidence type="ECO:0000313" key="3">
    <source>
        <dbReference type="Proteomes" id="UP000051223"/>
    </source>
</evidence>
<protein>
    <submittedName>
        <fullName evidence="2">Putative oxidoreductase (Putative)</fullName>
    </submittedName>
</protein>
<dbReference type="Gene3D" id="3.40.50.720">
    <property type="entry name" value="NAD(P)-binding Rossmann-like Domain"/>
    <property type="match status" value="1"/>
</dbReference>
<dbReference type="RefSeq" id="WP_025080789.1">
    <property type="nucleotide sequence ID" value="NZ_AZGI01000047.1"/>
</dbReference>
<name>A0A0R1Y8H2_9LACO</name>
<sequence>MTKVLIIGASGSIGSVVAPELLKKTDADLRLASRHPNYINVTNPNREETVKLDVTNDEELANALSGVDFVFAALSGSMNKYAKHLVKVMDEVGVKRLAFITTMGIYQEIPSWLGDSPNPYHNMILRPFRKAADTIEASDLDYTIIRPGWLDDGDATYELTKKGEPFGGHDVSRYAIADFVARMVNDPSFANRESYGINRPQAY</sequence>
<dbReference type="InterPro" id="IPR036291">
    <property type="entry name" value="NAD(P)-bd_dom_sf"/>
</dbReference>
<feature type="domain" description="NAD(P)-binding" evidence="1">
    <location>
        <begin position="8"/>
        <end position="187"/>
    </location>
</feature>
<dbReference type="STRING" id="1423754.FC39_GL001267"/>
<gene>
    <name evidence="2" type="ORF">FC39_GL001267</name>
</gene>
<comment type="caution">
    <text evidence="2">The sequence shown here is derived from an EMBL/GenBank/DDBJ whole genome shotgun (WGS) entry which is preliminary data.</text>
</comment>
<evidence type="ECO:0000259" key="1">
    <source>
        <dbReference type="Pfam" id="PF13460"/>
    </source>
</evidence>
<organism evidence="2 3">
    <name type="scientific">Lactobacillus hamsteri DSM 5661 = JCM 6256</name>
    <dbReference type="NCBI Taxonomy" id="1423754"/>
    <lineage>
        <taxon>Bacteria</taxon>
        <taxon>Bacillati</taxon>
        <taxon>Bacillota</taxon>
        <taxon>Bacilli</taxon>
        <taxon>Lactobacillales</taxon>
        <taxon>Lactobacillaceae</taxon>
        <taxon>Lactobacillus</taxon>
    </lineage>
</organism>
<dbReference type="SUPFAM" id="SSF51735">
    <property type="entry name" value="NAD(P)-binding Rossmann-fold domains"/>
    <property type="match status" value="1"/>
</dbReference>
<dbReference type="AlphaFoldDB" id="A0A0R1Y8H2"/>